<name>T1CIZ3_9ZZZZ</name>
<organism evidence="3">
    <name type="scientific">mine drainage metagenome</name>
    <dbReference type="NCBI Taxonomy" id="410659"/>
    <lineage>
        <taxon>unclassified sequences</taxon>
        <taxon>metagenomes</taxon>
        <taxon>ecological metagenomes</taxon>
    </lineage>
</organism>
<gene>
    <name evidence="3" type="ORF">B1A_08038</name>
</gene>
<comment type="similarity">
    <text evidence="1">Belongs to the IMPDH/GMPR family.</text>
</comment>
<dbReference type="AlphaFoldDB" id="T1CIZ3"/>
<dbReference type="GO" id="GO:0006183">
    <property type="term" value="P:GTP biosynthetic process"/>
    <property type="evidence" value="ECO:0007669"/>
    <property type="project" value="TreeGrafter"/>
</dbReference>
<reference evidence="3" key="1">
    <citation type="submission" date="2013-08" db="EMBL/GenBank/DDBJ databases">
        <authorList>
            <person name="Mendez C."/>
            <person name="Richter M."/>
            <person name="Ferrer M."/>
            <person name="Sanchez J."/>
        </authorList>
    </citation>
    <scope>NUCLEOTIDE SEQUENCE</scope>
</reference>
<protein>
    <submittedName>
        <fullName evidence="3">IMP dehydrogenase/GMP reductase</fullName>
        <ecNumber evidence="3">1.-.-.-</ecNumber>
    </submittedName>
</protein>
<feature type="domain" description="IMP dehydrogenase/GMP reductase" evidence="2">
    <location>
        <begin position="10"/>
        <end position="92"/>
    </location>
</feature>
<dbReference type="PANTHER" id="PTHR11911:SF111">
    <property type="entry name" value="INOSINE-5'-MONOPHOSPHATE DEHYDROGENASE"/>
    <property type="match status" value="1"/>
</dbReference>
<dbReference type="PANTHER" id="PTHR11911">
    <property type="entry name" value="INOSINE-5-MONOPHOSPHATE DEHYDROGENASE RELATED"/>
    <property type="match status" value="1"/>
</dbReference>
<reference evidence="3" key="2">
    <citation type="journal article" date="2014" name="ISME J.">
        <title>Microbial stratification in low pH oxic and suboxic macroscopic growths along an acid mine drainage.</title>
        <authorList>
            <person name="Mendez-Garcia C."/>
            <person name="Mesa V."/>
            <person name="Sprenger R.R."/>
            <person name="Richter M."/>
            <person name="Diez M.S."/>
            <person name="Solano J."/>
            <person name="Bargiela R."/>
            <person name="Golyshina O.V."/>
            <person name="Manteca A."/>
            <person name="Ramos J.L."/>
            <person name="Gallego J.R."/>
            <person name="Llorente I."/>
            <person name="Martins Dos Santos V.A."/>
            <person name="Jensen O.N."/>
            <person name="Pelaez A.I."/>
            <person name="Sanchez J."/>
            <person name="Ferrer M."/>
        </authorList>
    </citation>
    <scope>NUCLEOTIDE SEQUENCE</scope>
</reference>
<dbReference type="InterPro" id="IPR001093">
    <property type="entry name" value="IMP_DH_GMPRt"/>
</dbReference>
<evidence type="ECO:0000313" key="3">
    <source>
        <dbReference type="EMBL" id="EQD66659.1"/>
    </source>
</evidence>
<feature type="non-terminal residue" evidence="3">
    <location>
        <position position="107"/>
    </location>
</feature>
<dbReference type="SUPFAM" id="SSF51412">
    <property type="entry name" value="Inosine monophosphate dehydrogenase (IMPDH)"/>
    <property type="match status" value="1"/>
</dbReference>
<evidence type="ECO:0000259" key="2">
    <source>
        <dbReference type="Pfam" id="PF00478"/>
    </source>
</evidence>
<dbReference type="EC" id="1.-.-.-" evidence="3"/>
<keyword evidence="3" id="KW-0560">Oxidoreductase</keyword>
<comment type="caution">
    <text evidence="3">The sequence shown here is derived from an EMBL/GenBank/DDBJ whole genome shotgun (WGS) entry which is preliminary data.</text>
</comment>
<dbReference type="InterPro" id="IPR005990">
    <property type="entry name" value="IMP_DH"/>
</dbReference>
<dbReference type="EMBL" id="AUZX01005759">
    <property type="protein sequence ID" value="EQD66659.1"/>
    <property type="molecule type" value="Genomic_DNA"/>
</dbReference>
<dbReference type="Gene3D" id="3.20.20.70">
    <property type="entry name" value="Aldolase class I"/>
    <property type="match status" value="1"/>
</dbReference>
<evidence type="ECO:0000256" key="1">
    <source>
        <dbReference type="ARBA" id="ARBA00005502"/>
    </source>
</evidence>
<sequence>MASDKVLREGLTFDDVLLVPAESSVLPRDVDTRTRFTRRLNINTPIVSAGMDTVTEARMAIAVAREGGIGVIHKNLSAEQQAGEVDKVKRSEHGVIWNPIFLTRDHP</sequence>
<dbReference type="GO" id="GO:0003938">
    <property type="term" value="F:IMP dehydrogenase activity"/>
    <property type="evidence" value="ECO:0007669"/>
    <property type="project" value="InterPro"/>
</dbReference>
<dbReference type="Pfam" id="PF00478">
    <property type="entry name" value="IMPDH"/>
    <property type="match status" value="1"/>
</dbReference>
<accession>T1CIZ3</accession>
<dbReference type="InterPro" id="IPR013785">
    <property type="entry name" value="Aldolase_TIM"/>
</dbReference>
<dbReference type="SMART" id="SM01240">
    <property type="entry name" value="IMPDH"/>
    <property type="match status" value="1"/>
</dbReference>
<proteinExistence type="inferred from homology"/>